<dbReference type="OrthoDB" id="9787782at2"/>
<sequence>MKTFTYKFVFQNRRSHQMKLWLSDLPIHPHQTTNVCLENRKADEIVPVDIAGNRLSYYALAPGETIEKVYEITVKTRDEGHDIPTLSTEERNYYLRSSTFIQINEEICQLAKEVCAELIADEEKARALFDYVRLSFHYKHPPKERGNLAFLRLKQGDCGEFSFLYASLCRAVNIPCRVVFGAWAVGKGLHAHAWNEVYLEESGWVPVDLSMANLSKREWWNKFLSPWPFLKPKAYFGRIEEQRIIFSIETEHDPMGRYPDSEERNSVTFPVNNCPLSWGRGLLNGKIPYLQPVYFYEEEPLKMPLGKDYVGSWTIYEQGKQKGLQFIKNVARKCFLIAAVLVAITYILSWITPLQTYTSLPFSVCLLAASVFSVAAIMRRENRVLYVGVLSICLLFLLLPVL</sequence>
<keyword evidence="1" id="KW-1133">Transmembrane helix</keyword>
<gene>
    <name evidence="3" type="ORF">SAMN05421737_105115</name>
</gene>
<dbReference type="RefSeq" id="WP_090775474.1">
    <property type="nucleotide sequence ID" value="NZ_FMYM01000005.1"/>
</dbReference>
<dbReference type="SUPFAM" id="SSF54001">
    <property type="entry name" value="Cysteine proteinases"/>
    <property type="match status" value="1"/>
</dbReference>
<dbReference type="PANTHER" id="PTHR33490">
    <property type="entry name" value="BLR5614 PROTEIN-RELATED"/>
    <property type="match status" value="1"/>
</dbReference>
<dbReference type="STRING" id="1464122.SAMN05421737_105115"/>
<reference evidence="4" key="1">
    <citation type="submission" date="2016-09" db="EMBL/GenBank/DDBJ databases">
        <authorList>
            <person name="Varghese N."/>
            <person name="Submissions S."/>
        </authorList>
    </citation>
    <scope>NUCLEOTIDE SEQUENCE [LARGE SCALE GENOMIC DNA]</scope>
    <source>
        <strain evidence="4">25nlg</strain>
    </source>
</reference>
<dbReference type="InterPro" id="IPR038765">
    <property type="entry name" value="Papain-like_cys_pep_sf"/>
</dbReference>
<dbReference type="Gene3D" id="3.10.620.30">
    <property type="match status" value="1"/>
</dbReference>
<keyword evidence="1" id="KW-0472">Membrane</keyword>
<feature type="transmembrane region" description="Helical" evidence="1">
    <location>
        <begin position="330"/>
        <end position="351"/>
    </location>
</feature>
<feature type="domain" description="Transglutaminase-like" evidence="2">
    <location>
        <begin position="150"/>
        <end position="211"/>
    </location>
</feature>
<protein>
    <submittedName>
        <fullName evidence="3">Transglutaminase-like superfamily protein</fullName>
    </submittedName>
</protein>
<organism evidence="3 4">
    <name type="scientific">Shouchella lonarensis</name>
    <dbReference type="NCBI Taxonomy" id="1464122"/>
    <lineage>
        <taxon>Bacteria</taxon>
        <taxon>Bacillati</taxon>
        <taxon>Bacillota</taxon>
        <taxon>Bacilli</taxon>
        <taxon>Bacillales</taxon>
        <taxon>Bacillaceae</taxon>
        <taxon>Shouchella</taxon>
    </lineage>
</organism>
<dbReference type="Pfam" id="PF01841">
    <property type="entry name" value="Transglut_core"/>
    <property type="match status" value="1"/>
</dbReference>
<dbReference type="AlphaFoldDB" id="A0A1G6IMY4"/>
<evidence type="ECO:0000256" key="1">
    <source>
        <dbReference type="SAM" id="Phobius"/>
    </source>
</evidence>
<keyword evidence="1" id="KW-0812">Transmembrane</keyword>
<keyword evidence="4" id="KW-1185">Reference proteome</keyword>
<dbReference type="Proteomes" id="UP000242662">
    <property type="component" value="Unassembled WGS sequence"/>
</dbReference>
<accession>A0A1G6IMY4</accession>
<dbReference type="InterPro" id="IPR002931">
    <property type="entry name" value="Transglutaminase-like"/>
</dbReference>
<evidence type="ECO:0000313" key="3">
    <source>
        <dbReference type="EMBL" id="SDC07781.1"/>
    </source>
</evidence>
<dbReference type="EMBL" id="FMYM01000005">
    <property type="protein sequence ID" value="SDC07781.1"/>
    <property type="molecule type" value="Genomic_DNA"/>
</dbReference>
<dbReference type="PANTHER" id="PTHR33490:SF3">
    <property type="entry name" value="CONSERVED INTEGRAL MEMBRANE PROTEIN"/>
    <property type="match status" value="1"/>
</dbReference>
<evidence type="ECO:0000259" key="2">
    <source>
        <dbReference type="SMART" id="SM00460"/>
    </source>
</evidence>
<feature type="transmembrane region" description="Helical" evidence="1">
    <location>
        <begin position="384"/>
        <end position="401"/>
    </location>
</feature>
<name>A0A1G6IMY4_9BACI</name>
<proteinExistence type="predicted"/>
<dbReference type="SMART" id="SM00460">
    <property type="entry name" value="TGc"/>
    <property type="match status" value="1"/>
</dbReference>
<evidence type="ECO:0000313" key="4">
    <source>
        <dbReference type="Proteomes" id="UP000242662"/>
    </source>
</evidence>
<feature type="transmembrane region" description="Helical" evidence="1">
    <location>
        <begin position="357"/>
        <end position="377"/>
    </location>
</feature>